<accession>A0ABR1W5T6</accession>
<evidence type="ECO:0000313" key="3">
    <source>
        <dbReference type="EMBL" id="KAK8078412.1"/>
    </source>
</evidence>
<keyword evidence="2" id="KW-0812">Transmembrane</keyword>
<keyword evidence="2" id="KW-0472">Membrane</keyword>
<sequence>MNNWTLSVIVVLSVAMASVAVRALFLAYARWYKPRREARQQQEQQRRLESARQTEDSRLRQQQLLRQQQEQQQRPQPVELPPRSNVCGRDLVIDV</sequence>
<evidence type="ECO:0000313" key="4">
    <source>
        <dbReference type="Proteomes" id="UP001446871"/>
    </source>
</evidence>
<protein>
    <submittedName>
        <fullName evidence="3">Uncharacterized protein</fullName>
    </submittedName>
</protein>
<name>A0ABR1W5T6_9PEZI</name>
<organism evidence="3 4">
    <name type="scientific">Apiospora saccharicola</name>
    <dbReference type="NCBI Taxonomy" id="335842"/>
    <lineage>
        <taxon>Eukaryota</taxon>
        <taxon>Fungi</taxon>
        <taxon>Dikarya</taxon>
        <taxon>Ascomycota</taxon>
        <taxon>Pezizomycotina</taxon>
        <taxon>Sordariomycetes</taxon>
        <taxon>Xylariomycetidae</taxon>
        <taxon>Amphisphaeriales</taxon>
        <taxon>Apiosporaceae</taxon>
        <taxon>Apiospora</taxon>
    </lineage>
</organism>
<reference evidence="3 4" key="1">
    <citation type="submission" date="2023-01" db="EMBL/GenBank/DDBJ databases">
        <title>Analysis of 21 Apiospora genomes using comparative genomics revels a genus with tremendous synthesis potential of carbohydrate active enzymes and secondary metabolites.</title>
        <authorList>
            <person name="Sorensen T."/>
        </authorList>
    </citation>
    <scope>NUCLEOTIDE SEQUENCE [LARGE SCALE GENOMIC DNA]</scope>
    <source>
        <strain evidence="3 4">CBS 83171</strain>
    </source>
</reference>
<proteinExistence type="predicted"/>
<comment type="caution">
    <text evidence="3">The sequence shown here is derived from an EMBL/GenBank/DDBJ whole genome shotgun (WGS) entry which is preliminary data.</text>
</comment>
<feature type="compositionally biased region" description="Low complexity" evidence="1">
    <location>
        <begin position="60"/>
        <end position="83"/>
    </location>
</feature>
<feature type="transmembrane region" description="Helical" evidence="2">
    <location>
        <begin position="6"/>
        <end position="29"/>
    </location>
</feature>
<feature type="region of interest" description="Disordered" evidence="1">
    <location>
        <begin position="39"/>
        <end position="95"/>
    </location>
</feature>
<dbReference type="EMBL" id="JAQQWM010000002">
    <property type="protein sequence ID" value="KAK8078412.1"/>
    <property type="molecule type" value="Genomic_DNA"/>
</dbReference>
<keyword evidence="4" id="KW-1185">Reference proteome</keyword>
<evidence type="ECO:0000256" key="2">
    <source>
        <dbReference type="SAM" id="Phobius"/>
    </source>
</evidence>
<keyword evidence="2" id="KW-1133">Transmembrane helix</keyword>
<feature type="compositionally biased region" description="Basic and acidic residues" evidence="1">
    <location>
        <begin position="39"/>
        <end position="59"/>
    </location>
</feature>
<gene>
    <name evidence="3" type="ORF">PG996_004582</name>
</gene>
<evidence type="ECO:0000256" key="1">
    <source>
        <dbReference type="SAM" id="MobiDB-lite"/>
    </source>
</evidence>
<dbReference type="Proteomes" id="UP001446871">
    <property type="component" value="Unassembled WGS sequence"/>
</dbReference>